<gene>
    <name evidence="1" type="ORF">C1O66_06355</name>
</gene>
<dbReference type="EMBL" id="POSP01000003">
    <property type="protein sequence ID" value="PND37191.1"/>
    <property type="molecule type" value="Genomic_DNA"/>
</dbReference>
<protein>
    <submittedName>
        <fullName evidence="1">Uncharacterized protein</fullName>
    </submittedName>
</protein>
<reference evidence="1 2" key="1">
    <citation type="submission" date="2018-01" db="EMBL/GenBank/DDBJ databases">
        <title>Draft genome sequence of Paucibacter aquatile CR182 isolated from freshwater of the Nakdong River.</title>
        <authorList>
            <person name="Choi A."/>
            <person name="Chung E.J."/>
        </authorList>
    </citation>
    <scope>NUCLEOTIDE SEQUENCE [LARGE SCALE GENOMIC DNA]</scope>
    <source>
        <strain evidence="1 2">CR182</strain>
    </source>
</reference>
<comment type="caution">
    <text evidence="1">The sequence shown here is derived from an EMBL/GenBank/DDBJ whole genome shotgun (WGS) entry which is preliminary data.</text>
</comment>
<proteinExistence type="predicted"/>
<dbReference type="AlphaFoldDB" id="A0A2N8KUR5"/>
<dbReference type="Proteomes" id="UP000235916">
    <property type="component" value="Unassembled WGS sequence"/>
</dbReference>
<evidence type="ECO:0000313" key="1">
    <source>
        <dbReference type="EMBL" id="PND37191.1"/>
    </source>
</evidence>
<accession>A0A2N8KUR5</accession>
<organism evidence="1 2">
    <name type="scientific">Kinneretia aquatilis</name>
    <dbReference type="NCBI Taxonomy" id="2070761"/>
    <lineage>
        <taxon>Bacteria</taxon>
        <taxon>Pseudomonadati</taxon>
        <taxon>Pseudomonadota</taxon>
        <taxon>Betaproteobacteria</taxon>
        <taxon>Burkholderiales</taxon>
        <taxon>Sphaerotilaceae</taxon>
        <taxon>Roseateles</taxon>
    </lineage>
</organism>
<keyword evidence="2" id="KW-1185">Reference proteome</keyword>
<evidence type="ECO:0000313" key="2">
    <source>
        <dbReference type="Proteomes" id="UP000235916"/>
    </source>
</evidence>
<sequence>MRALGVLICSRRIWRPVGRVLAGKRVAPWAVLMPVCEPVLARAPGWVFHPRAQRLGFLAAEFRGELRPVKA</sequence>
<name>A0A2N8KUR5_9BURK</name>